<dbReference type="InterPro" id="IPR006139">
    <property type="entry name" value="D-isomer_2_OHA_DH_cat_dom"/>
</dbReference>
<dbReference type="RefSeq" id="WP_151691661.1">
    <property type="nucleotide sequence ID" value="NZ_BMGX01000002.1"/>
</dbReference>
<name>A0A6L3ZIU1_9FLAO</name>
<accession>A0A6L3ZIU1</accession>
<evidence type="ECO:0000313" key="4">
    <source>
        <dbReference type="EMBL" id="KAB2817090.1"/>
    </source>
</evidence>
<dbReference type="PANTHER" id="PTHR42938:SF9">
    <property type="entry name" value="FORMATE DEHYDROGENASE 1"/>
    <property type="match status" value="1"/>
</dbReference>
<comment type="similarity">
    <text evidence="1">Belongs to the D-isomer specific 2-hydroxyacid dehydrogenase family.</text>
</comment>
<dbReference type="GO" id="GO:0051287">
    <property type="term" value="F:NAD binding"/>
    <property type="evidence" value="ECO:0007669"/>
    <property type="project" value="InterPro"/>
</dbReference>
<feature type="domain" description="D-isomer specific 2-hydroxyacid dehydrogenase NAD-binding" evidence="3">
    <location>
        <begin position="105"/>
        <end position="286"/>
    </location>
</feature>
<dbReference type="GO" id="GO:0016616">
    <property type="term" value="F:oxidoreductase activity, acting on the CH-OH group of donors, NAD or NADP as acceptor"/>
    <property type="evidence" value="ECO:0007669"/>
    <property type="project" value="InterPro"/>
</dbReference>
<evidence type="ECO:0000259" key="2">
    <source>
        <dbReference type="Pfam" id="PF00389"/>
    </source>
</evidence>
<dbReference type="Gene3D" id="3.40.50.720">
    <property type="entry name" value="NAD(P)-binding Rossmann-like Domain"/>
    <property type="match status" value="2"/>
</dbReference>
<dbReference type="InterPro" id="IPR006140">
    <property type="entry name" value="D-isomer_DH_NAD-bd"/>
</dbReference>
<dbReference type="PANTHER" id="PTHR42938">
    <property type="entry name" value="FORMATE DEHYDROGENASE 1"/>
    <property type="match status" value="1"/>
</dbReference>
<evidence type="ECO:0000256" key="1">
    <source>
        <dbReference type="RuleBase" id="RU003719"/>
    </source>
</evidence>
<keyword evidence="1" id="KW-0560">Oxidoreductase</keyword>
<dbReference type="InterPro" id="IPR036291">
    <property type="entry name" value="NAD(P)-bd_dom_sf"/>
</dbReference>
<dbReference type="SUPFAM" id="SSF51735">
    <property type="entry name" value="NAD(P)-binding Rossmann-fold domains"/>
    <property type="match status" value="1"/>
</dbReference>
<organism evidence="4 5">
    <name type="scientific">Phaeocystidibacter marisrubri</name>
    <dbReference type="NCBI Taxonomy" id="1577780"/>
    <lineage>
        <taxon>Bacteria</taxon>
        <taxon>Pseudomonadati</taxon>
        <taxon>Bacteroidota</taxon>
        <taxon>Flavobacteriia</taxon>
        <taxon>Flavobacteriales</taxon>
        <taxon>Phaeocystidibacteraceae</taxon>
        <taxon>Phaeocystidibacter</taxon>
    </lineage>
</organism>
<gene>
    <name evidence="4" type="ORF">F8C82_01450</name>
</gene>
<evidence type="ECO:0000313" key="5">
    <source>
        <dbReference type="Proteomes" id="UP000484164"/>
    </source>
</evidence>
<dbReference type="AlphaFoldDB" id="A0A6L3ZIU1"/>
<keyword evidence="5" id="KW-1185">Reference proteome</keyword>
<sequence length="310" mass="34537">MKVLIIDSTHPLLEETLHKNGFELVDGTGWNKEEVLENISDFTGVVVRSKFPIDEAFFRAATSLKCIGRFGAGLENIDLDAAERHNVTCFNVPEGNRQAVAEHALALLLNLMNHIRIADIEVRHGLWKRHENTGEELSGKTVGIIGLGNMGSAFANVLRGFNVQLLANDPYKTDWPENIKSVSLDELASKADVVSIHVPLTEETRGMINKTFFNRLDKPIYLLNTARGPVLKTQDLLKALDKGQVKGAGLDVLEFESSAFKLQIEENPVFQKLVQDDRVLLSPHIGGWTVEAFEKMALYLAEKMIKHLKS</sequence>
<comment type="caution">
    <text evidence="4">The sequence shown here is derived from an EMBL/GenBank/DDBJ whole genome shotgun (WGS) entry which is preliminary data.</text>
</comment>
<dbReference type="Pfam" id="PF00389">
    <property type="entry name" value="2-Hacid_dh"/>
    <property type="match status" value="1"/>
</dbReference>
<dbReference type="Pfam" id="PF02826">
    <property type="entry name" value="2-Hacid_dh_C"/>
    <property type="match status" value="1"/>
</dbReference>
<dbReference type="EMBL" id="WBVQ01000001">
    <property type="protein sequence ID" value="KAB2817090.1"/>
    <property type="molecule type" value="Genomic_DNA"/>
</dbReference>
<dbReference type="SUPFAM" id="SSF52283">
    <property type="entry name" value="Formate/glycerate dehydrogenase catalytic domain-like"/>
    <property type="match status" value="1"/>
</dbReference>
<evidence type="ECO:0000259" key="3">
    <source>
        <dbReference type="Pfam" id="PF02826"/>
    </source>
</evidence>
<dbReference type="Proteomes" id="UP000484164">
    <property type="component" value="Unassembled WGS sequence"/>
</dbReference>
<proteinExistence type="inferred from homology"/>
<feature type="domain" description="D-isomer specific 2-hydroxyacid dehydrogenase catalytic" evidence="2">
    <location>
        <begin position="3"/>
        <end position="309"/>
    </location>
</feature>
<protein>
    <submittedName>
        <fullName evidence="4">Hydroxyacid dehydrogenase</fullName>
    </submittedName>
</protein>
<dbReference type="OrthoDB" id="9805416at2"/>
<reference evidence="4 5" key="1">
    <citation type="submission" date="2019-10" db="EMBL/GenBank/DDBJ databases">
        <title>Genome sequence of Phaeocystidibacter marisrubri JCM30614 (type strain).</title>
        <authorList>
            <person name="Bowman J.P."/>
        </authorList>
    </citation>
    <scope>NUCLEOTIDE SEQUENCE [LARGE SCALE GENOMIC DNA]</scope>
    <source>
        <strain evidence="4 5">JCM 30614</strain>
    </source>
</reference>